<organism evidence="1 2">
    <name type="scientific">Mesorhabditis belari</name>
    <dbReference type="NCBI Taxonomy" id="2138241"/>
    <lineage>
        <taxon>Eukaryota</taxon>
        <taxon>Metazoa</taxon>
        <taxon>Ecdysozoa</taxon>
        <taxon>Nematoda</taxon>
        <taxon>Chromadorea</taxon>
        <taxon>Rhabditida</taxon>
        <taxon>Rhabditina</taxon>
        <taxon>Rhabditomorpha</taxon>
        <taxon>Rhabditoidea</taxon>
        <taxon>Rhabditidae</taxon>
        <taxon>Mesorhabditinae</taxon>
        <taxon>Mesorhabditis</taxon>
    </lineage>
</organism>
<protein>
    <submittedName>
        <fullName evidence="2">Uncharacterized protein</fullName>
    </submittedName>
</protein>
<dbReference type="AlphaFoldDB" id="A0AAF3F430"/>
<sequence length="157" mass="17232">MFKLPINGSTTRSVPCPAKICEFGQSTCATGYKKWKNVALEIYVCGNVTRDDDYVTPTCLCCLSGCQRDDRGYPGIYITGGYKENGELVWSDGSSMDYFGLNSTNCIGICSEPDCMLVIVSYDCIAACPPGTWYVPPNREVARSYAVCKRRPPCLLA</sequence>
<dbReference type="WBParaSite" id="MBELARI_LOCUS21321">
    <property type="protein sequence ID" value="MBELARI_LOCUS21321"/>
    <property type="gene ID" value="MBELARI_LOCUS21321"/>
</dbReference>
<name>A0AAF3F430_9BILA</name>
<reference evidence="2" key="1">
    <citation type="submission" date="2024-02" db="UniProtKB">
        <authorList>
            <consortium name="WormBaseParasite"/>
        </authorList>
    </citation>
    <scope>IDENTIFICATION</scope>
</reference>
<evidence type="ECO:0000313" key="2">
    <source>
        <dbReference type="WBParaSite" id="MBELARI_LOCUS21321"/>
    </source>
</evidence>
<dbReference type="Proteomes" id="UP000887575">
    <property type="component" value="Unassembled WGS sequence"/>
</dbReference>
<evidence type="ECO:0000313" key="1">
    <source>
        <dbReference type="Proteomes" id="UP000887575"/>
    </source>
</evidence>
<keyword evidence="1" id="KW-1185">Reference proteome</keyword>
<proteinExistence type="predicted"/>
<accession>A0AAF3F430</accession>